<accession>A0ABY2ISY8</accession>
<dbReference type="InterPro" id="IPR052718">
    <property type="entry name" value="NmrA-type_oxidoreductase"/>
</dbReference>
<dbReference type="SUPFAM" id="SSF51735">
    <property type="entry name" value="NAD(P)-binding Rossmann-fold domains"/>
    <property type="match status" value="1"/>
</dbReference>
<dbReference type="EMBL" id="SOFS01000001">
    <property type="protein sequence ID" value="TFC24085.1"/>
    <property type="molecule type" value="Genomic_DNA"/>
</dbReference>
<dbReference type="PANTHER" id="PTHR47129">
    <property type="entry name" value="QUINONE OXIDOREDUCTASE 2"/>
    <property type="match status" value="1"/>
</dbReference>
<protein>
    <submittedName>
        <fullName evidence="2">SDR family NAD(P)-dependent oxidoreductase</fullName>
    </submittedName>
</protein>
<sequence length="284" mass="30342">MIALTGATGLVGGLVRDRLDAAGTPTRLIVRSTARLARQHPDVWTAGYGDAQALAPALAGVDTLFMVSASESAERVTEHLTLIDSAVAAGVERIVYLSFLGADPHAEFTLARDHAATETHLRASGLAFTFLRDNFYHRLIAQMCGADGVIRGPGGEGRIGSVAHTDVADAVAAVLGSGSRHDGETFTLTGPRGWSLRDGAAELARVTGRPIRYERETEPEAWASRAHYGAPDWEVAGWISSYLAIASDVMDVVTDDVERLTGHPPQDLPEYLRATPDAWAHLRP</sequence>
<organism evidence="2 3">
    <name type="scientific">Cryobacterium glucosi</name>
    <dbReference type="NCBI Taxonomy" id="1259175"/>
    <lineage>
        <taxon>Bacteria</taxon>
        <taxon>Bacillati</taxon>
        <taxon>Actinomycetota</taxon>
        <taxon>Actinomycetes</taxon>
        <taxon>Micrococcales</taxon>
        <taxon>Microbacteriaceae</taxon>
        <taxon>Cryobacterium</taxon>
    </lineage>
</organism>
<feature type="domain" description="NAD(P)-binding" evidence="1">
    <location>
        <begin position="6"/>
        <end position="175"/>
    </location>
</feature>
<name>A0ABY2ISY8_9MICO</name>
<gene>
    <name evidence="2" type="ORF">E3O46_00140</name>
</gene>
<proteinExistence type="predicted"/>
<dbReference type="PANTHER" id="PTHR47129:SF1">
    <property type="entry name" value="NMRA-LIKE DOMAIN-CONTAINING PROTEIN"/>
    <property type="match status" value="1"/>
</dbReference>
<keyword evidence="3" id="KW-1185">Reference proteome</keyword>
<comment type="caution">
    <text evidence="2">The sequence shown here is derived from an EMBL/GenBank/DDBJ whole genome shotgun (WGS) entry which is preliminary data.</text>
</comment>
<reference evidence="2 3" key="1">
    <citation type="submission" date="2019-03" db="EMBL/GenBank/DDBJ databases">
        <title>Genomics of glacier-inhabiting Cryobacterium strains.</title>
        <authorList>
            <person name="Liu Q."/>
            <person name="Xin Y.-H."/>
        </authorList>
    </citation>
    <scope>NUCLEOTIDE SEQUENCE [LARGE SCALE GENOMIC DNA]</scope>
    <source>
        <strain evidence="2 3">MDB1-5</strain>
    </source>
</reference>
<dbReference type="Gene3D" id="3.90.25.10">
    <property type="entry name" value="UDP-galactose 4-epimerase, domain 1"/>
    <property type="match status" value="1"/>
</dbReference>
<dbReference type="InterPro" id="IPR016040">
    <property type="entry name" value="NAD(P)-bd_dom"/>
</dbReference>
<dbReference type="InterPro" id="IPR036291">
    <property type="entry name" value="NAD(P)-bd_dom_sf"/>
</dbReference>
<evidence type="ECO:0000259" key="1">
    <source>
        <dbReference type="Pfam" id="PF13460"/>
    </source>
</evidence>
<evidence type="ECO:0000313" key="3">
    <source>
        <dbReference type="Proteomes" id="UP000297604"/>
    </source>
</evidence>
<dbReference type="Pfam" id="PF13460">
    <property type="entry name" value="NAD_binding_10"/>
    <property type="match status" value="1"/>
</dbReference>
<dbReference type="Gene3D" id="3.40.50.720">
    <property type="entry name" value="NAD(P)-binding Rossmann-like Domain"/>
    <property type="match status" value="1"/>
</dbReference>
<dbReference type="Proteomes" id="UP000297604">
    <property type="component" value="Unassembled WGS sequence"/>
</dbReference>
<dbReference type="RefSeq" id="WP_134560882.1">
    <property type="nucleotide sequence ID" value="NZ_SOFS01000001.1"/>
</dbReference>
<evidence type="ECO:0000313" key="2">
    <source>
        <dbReference type="EMBL" id="TFC24085.1"/>
    </source>
</evidence>